<organism evidence="5 6">
    <name type="scientific">Erwinia phage pEp_SNUABM_08</name>
    <dbReference type="NCBI Taxonomy" id="2593268"/>
    <lineage>
        <taxon>Viruses</taxon>
        <taxon>Duplodnaviria</taxon>
        <taxon>Heunggongvirae</taxon>
        <taxon>Uroviricota</taxon>
        <taxon>Caudoviricetes</taxon>
        <taxon>Casjensviridae</taxon>
        <taxon>Gwanakrovirus</taxon>
        <taxon>Gwanakrovirus SNUABM08</taxon>
    </lineage>
</organism>
<keyword evidence="3" id="KW-0233">DNA recombination</keyword>
<keyword evidence="2" id="KW-0963">Cytoplasm</keyword>
<keyword evidence="5" id="KW-0378">Hydrolase</keyword>
<dbReference type="GO" id="GO:0009295">
    <property type="term" value="C:nucleoid"/>
    <property type="evidence" value="ECO:0007669"/>
    <property type="project" value="UniProtKB-SubCell"/>
</dbReference>
<sequence>MATYANKLKGFNVMRLEKSMVGDAYPLKHLWSGHSAEEVARAMNLQVKEASEAGGTLYAEDPASSAWLKYGFARIMDALPFIEIEWEDDSDFDPADTIFHALDNGQIFAVLERRERILPGDTLRAEVQKEGDKLAKRQGEPLNRKQWAEIKDAVAARMLAKALVRTRQIPVLFQRSANDPAIYDVFYFTSSHKVVEDLNAALFRRAFGSFPVYPFENDLTLPVKWLLTRILKSDDSDKPWTTFVPYTSAKLVDKMSGGSAYSFKDQILRDSDGDFDPLVKEALDQDYEVDNMSMRFWQKSPIDMPLGYTSFKLNAKGVFSGVKISDVLVAERGSVEDDSAALDFHAYMYLLTDVLRDMVGHLEDLSCHYSPDRQRDDEDGTGKIGEEEVVGEEDINEDDQL</sequence>
<proteinExistence type="predicted"/>
<keyword evidence="6" id="KW-1185">Reference proteome</keyword>
<evidence type="ECO:0000313" key="5">
    <source>
        <dbReference type="EMBL" id="QEQ94799.1"/>
    </source>
</evidence>
<evidence type="ECO:0000256" key="3">
    <source>
        <dbReference type="ARBA" id="ARBA00023172"/>
    </source>
</evidence>
<dbReference type="Proteomes" id="UP000325507">
    <property type="component" value="Segment"/>
</dbReference>
<keyword evidence="5" id="KW-0269">Exonuclease</keyword>
<reference evidence="5 6" key="1">
    <citation type="submission" date="2019-07" db="EMBL/GenBank/DDBJ databases">
        <title>Complete genome sequence of bacteriophage infecting Erwinia pyrifoliae.</title>
        <authorList>
            <person name="Kim S.G."/>
            <person name="Park S.C."/>
        </authorList>
    </citation>
    <scope>NUCLEOTIDE SEQUENCE [LARGE SCALE GENOMIC DNA]</scope>
</reference>
<dbReference type="Pfam" id="PF04381">
    <property type="entry name" value="RdgC"/>
    <property type="match status" value="1"/>
</dbReference>
<dbReference type="PANTHER" id="PTHR38103:SF1">
    <property type="entry name" value="RECOMBINATION-ASSOCIATED PROTEIN RDGC"/>
    <property type="match status" value="1"/>
</dbReference>
<gene>
    <name evidence="5" type="ORF">pEpSNUABM08_52</name>
</gene>
<accession>A0A5J6DAA0</accession>
<name>A0A5J6DAA0_9CAUD</name>
<evidence type="ECO:0000256" key="4">
    <source>
        <dbReference type="SAM" id="MobiDB-lite"/>
    </source>
</evidence>
<dbReference type="GO" id="GO:0004527">
    <property type="term" value="F:exonuclease activity"/>
    <property type="evidence" value="ECO:0007669"/>
    <property type="project" value="UniProtKB-KW"/>
</dbReference>
<keyword evidence="5" id="KW-0540">Nuclease</keyword>
<protein>
    <submittedName>
        <fullName evidence="5">Putative exonuclease</fullName>
    </submittedName>
</protein>
<comment type="subcellular location">
    <subcellularLocation>
        <location evidence="1">Cytoplasm</location>
        <location evidence="1">Nucleoid</location>
    </subcellularLocation>
</comment>
<feature type="compositionally biased region" description="Acidic residues" evidence="4">
    <location>
        <begin position="387"/>
        <end position="401"/>
    </location>
</feature>
<evidence type="ECO:0000313" key="6">
    <source>
        <dbReference type="Proteomes" id="UP000325507"/>
    </source>
</evidence>
<dbReference type="GO" id="GO:0000018">
    <property type="term" value="P:regulation of DNA recombination"/>
    <property type="evidence" value="ECO:0007669"/>
    <property type="project" value="TreeGrafter"/>
</dbReference>
<dbReference type="GO" id="GO:0003690">
    <property type="term" value="F:double-stranded DNA binding"/>
    <property type="evidence" value="ECO:0007669"/>
    <property type="project" value="TreeGrafter"/>
</dbReference>
<dbReference type="PANTHER" id="PTHR38103">
    <property type="entry name" value="RECOMBINATION-ASSOCIATED PROTEIN RDGC"/>
    <property type="match status" value="1"/>
</dbReference>
<dbReference type="InterPro" id="IPR007476">
    <property type="entry name" value="RdgC"/>
</dbReference>
<evidence type="ECO:0000256" key="1">
    <source>
        <dbReference type="ARBA" id="ARBA00004453"/>
    </source>
</evidence>
<evidence type="ECO:0000256" key="2">
    <source>
        <dbReference type="ARBA" id="ARBA00022490"/>
    </source>
</evidence>
<feature type="compositionally biased region" description="Basic and acidic residues" evidence="4">
    <location>
        <begin position="369"/>
        <end position="386"/>
    </location>
</feature>
<dbReference type="GO" id="GO:0006310">
    <property type="term" value="P:DNA recombination"/>
    <property type="evidence" value="ECO:0007669"/>
    <property type="project" value="UniProtKB-KW"/>
</dbReference>
<feature type="region of interest" description="Disordered" evidence="4">
    <location>
        <begin position="369"/>
        <end position="401"/>
    </location>
</feature>
<dbReference type="EMBL" id="MN184886">
    <property type="protein sequence ID" value="QEQ94799.1"/>
    <property type="molecule type" value="Genomic_DNA"/>
</dbReference>